<feature type="compositionally biased region" description="Polar residues" evidence="1">
    <location>
        <begin position="218"/>
        <end position="227"/>
    </location>
</feature>
<evidence type="ECO:0000313" key="2">
    <source>
        <dbReference type="EMBL" id="TGZ50332.1"/>
    </source>
</evidence>
<feature type="region of interest" description="Disordered" evidence="1">
    <location>
        <begin position="218"/>
        <end position="275"/>
    </location>
</feature>
<dbReference type="AlphaFoldDB" id="A0A4S2KL36"/>
<dbReference type="STRING" id="147828.A0A4S2KL36"/>
<feature type="compositionally biased region" description="Polar residues" evidence="1">
    <location>
        <begin position="171"/>
        <end position="191"/>
    </location>
</feature>
<dbReference type="EMBL" id="SJOL01010839">
    <property type="protein sequence ID" value="TGZ50332.1"/>
    <property type="molecule type" value="Genomic_DNA"/>
</dbReference>
<proteinExistence type="predicted"/>
<protein>
    <submittedName>
        <fullName evidence="2">Uncharacterized protein</fullName>
    </submittedName>
</protein>
<accession>A0A4S2KL36</accession>
<dbReference type="Proteomes" id="UP000308267">
    <property type="component" value="Unassembled WGS sequence"/>
</dbReference>
<evidence type="ECO:0000313" key="3">
    <source>
        <dbReference type="Proteomes" id="UP000308267"/>
    </source>
</evidence>
<comment type="caution">
    <text evidence="2">The sequence shown here is derived from an EMBL/GenBank/DDBJ whole genome shotgun (WGS) entry which is preliminary data.</text>
</comment>
<evidence type="ECO:0000256" key="1">
    <source>
        <dbReference type="SAM" id="MobiDB-lite"/>
    </source>
</evidence>
<organism evidence="2 3">
    <name type="scientific">Opisthorchis felineus</name>
    <dbReference type="NCBI Taxonomy" id="147828"/>
    <lineage>
        <taxon>Eukaryota</taxon>
        <taxon>Metazoa</taxon>
        <taxon>Spiralia</taxon>
        <taxon>Lophotrochozoa</taxon>
        <taxon>Platyhelminthes</taxon>
        <taxon>Trematoda</taxon>
        <taxon>Digenea</taxon>
        <taxon>Opisthorchiida</taxon>
        <taxon>Opisthorchiata</taxon>
        <taxon>Opisthorchiidae</taxon>
        <taxon>Opisthorchis</taxon>
    </lineage>
</organism>
<sequence length="315" mass="33147">MHTEEHQISWYLLFFPRTTRYPPWFNRTKGLLTNPPISHGHLSLRTCSHGHGSTPPGPTWCTSVPRSIADVIHPSEQHQVTVSCSSLSAGHSGPNSVDQLGPGSAYSLDAVATPQGFSAGILSPQQGYNSGAAISTQLYSPASSTLANLSQSQSAAGSNVSYQPYQQIPAEGSSSQMSLRQSTAMAQSPGSVQGKFRPQSNAASPVGQLVSYANTVGLSSPSASSGPTRKYSPQLPPQSQQTAPHQPHTSIHSGGPPHQSARSYQLASPDNGLPGAHPHSLQSCSVNFSLTTEMCQILDGEKSLAVCPNLYTGHL</sequence>
<name>A0A4S2KL36_OPIFE</name>
<dbReference type="OrthoDB" id="6247678at2759"/>
<feature type="region of interest" description="Disordered" evidence="1">
    <location>
        <begin position="171"/>
        <end position="203"/>
    </location>
</feature>
<reference evidence="2 3" key="1">
    <citation type="journal article" date="2019" name="BMC Genomics">
        <title>New insights from Opisthorchis felineus genome: update on genomics of the epidemiologically important liver flukes.</title>
        <authorList>
            <person name="Ershov N.I."/>
            <person name="Mordvinov V.A."/>
            <person name="Prokhortchouk E.B."/>
            <person name="Pakharukova M.Y."/>
            <person name="Gunbin K.V."/>
            <person name="Ustyantsev K."/>
            <person name="Genaev M.A."/>
            <person name="Blinov A.G."/>
            <person name="Mazur A."/>
            <person name="Boulygina E."/>
            <person name="Tsygankova S."/>
            <person name="Khrameeva E."/>
            <person name="Chekanov N."/>
            <person name="Fan G."/>
            <person name="Xiao A."/>
            <person name="Zhang H."/>
            <person name="Xu X."/>
            <person name="Yang H."/>
            <person name="Solovyev V."/>
            <person name="Lee S.M."/>
            <person name="Liu X."/>
            <person name="Afonnikov D.A."/>
            <person name="Skryabin K.G."/>
        </authorList>
    </citation>
    <scope>NUCLEOTIDE SEQUENCE [LARGE SCALE GENOMIC DNA]</scope>
    <source>
        <strain evidence="2">AK-0245</strain>
        <tissue evidence="2">Whole organism</tissue>
    </source>
</reference>
<keyword evidence="3" id="KW-1185">Reference proteome</keyword>
<feature type="compositionally biased region" description="Polar residues" evidence="1">
    <location>
        <begin position="237"/>
        <end position="252"/>
    </location>
</feature>
<gene>
    <name evidence="2" type="ORF">CRM22_010841</name>
</gene>